<sequence length="143" mass="17008">MKCPGSSHNNIIHYRTIVWVIAVIWQSRHRLIHPQLSPVLYPIMHLFQRVRSHIRKDSRRILLLVRGAMIVVWNLSECTHFSRSLGSSIVRFHCLPDWFTKLGRSDWFSLPILFSKEGWKQDKGDREVLHILHDHLEHGKNKY</sequence>
<proteinExistence type="predicted"/>
<gene>
    <name evidence="1" type="ORF">TCNE_LOCUS4937</name>
</gene>
<evidence type="ECO:0000313" key="2">
    <source>
        <dbReference type="Proteomes" id="UP000050794"/>
    </source>
</evidence>
<evidence type="ECO:0000313" key="3">
    <source>
        <dbReference type="WBParaSite" id="TCNE_0000493701-mRNA-1"/>
    </source>
</evidence>
<dbReference type="AlphaFoldDB" id="A0A183U8W7"/>
<dbReference type="EMBL" id="UYWY01009929">
    <property type="protein sequence ID" value="VDM33225.1"/>
    <property type="molecule type" value="Genomic_DNA"/>
</dbReference>
<name>A0A183U8W7_TOXCA</name>
<dbReference type="WBParaSite" id="TCNE_0000493701-mRNA-1">
    <property type="protein sequence ID" value="TCNE_0000493701-mRNA-1"/>
    <property type="gene ID" value="TCNE_0000493701"/>
</dbReference>
<accession>A0A183U8W7</accession>
<protein>
    <submittedName>
        <fullName evidence="3">Secreted protein</fullName>
    </submittedName>
</protein>
<organism evidence="2 3">
    <name type="scientific">Toxocara canis</name>
    <name type="common">Canine roundworm</name>
    <dbReference type="NCBI Taxonomy" id="6265"/>
    <lineage>
        <taxon>Eukaryota</taxon>
        <taxon>Metazoa</taxon>
        <taxon>Ecdysozoa</taxon>
        <taxon>Nematoda</taxon>
        <taxon>Chromadorea</taxon>
        <taxon>Rhabditida</taxon>
        <taxon>Spirurina</taxon>
        <taxon>Ascaridomorpha</taxon>
        <taxon>Ascaridoidea</taxon>
        <taxon>Toxocaridae</taxon>
        <taxon>Toxocara</taxon>
    </lineage>
</organism>
<dbReference type="Proteomes" id="UP000050794">
    <property type="component" value="Unassembled WGS sequence"/>
</dbReference>
<reference evidence="3" key="1">
    <citation type="submission" date="2016-06" db="UniProtKB">
        <authorList>
            <consortium name="WormBaseParasite"/>
        </authorList>
    </citation>
    <scope>IDENTIFICATION</scope>
</reference>
<keyword evidence="2" id="KW-1185">Reference proteome</keyword>
<evidence type="ECO:0000313" key="1">
    <source>
        <dbReference type="EMBL" id="VDM33225.1"/>
    </source>
</evidence>
<reference evidence="1 2" key="2">
    <citation type="submission" date="2018-11" db="EMBL/GenBank/DDBJ databases">
        <authorList>
            <consortium name="Pathogen Informatics"/>
        </authorList>
    </citation>
    <scope>NUCLEOTIDE SEQUENCE [LARGE SCALE GENOMIC DNA]</scope>
</reference>